<dbReference type="EMBL" id="CP022022">
    <property type="protein sequence ID" value="ASF43224.1"/>
    <property type="molecule type" value="Genomic_DNA"/>
</dbReference>
<dbReference type="InterPro" id="IPR019887">
    <property type="entry name" value="Tscrpt_reg_AsnC/Lrp_C"/>
</dbReference>
<protein>
    <submittedName>
        <fullName evidence="5">Transcriptional regulator</fullName>
    </submittedName>
</protein>
<keyword evidence="2" id="KW-0238">DNA-binding</keyword>
<sequence>MARYKLDETDHQILDLLIDDTRTPFTEIAKQLEISAGTVHVRVRKMEELGIIKGSTLTVDYERLGYTFIAYVGIFLERNHQAQFVLERLEEIPFVTVAHITSGQYNIFCKIRARDTKHAKEVIYMIDDIQGVARSETMISMEESINDKRRLLHKAFRELQ</sequence>
<dbReference type="InterPro" id="IPR036390">
    <property type="entry name" value="WH_DNA-bd_sf"/>
</dbReference>
<evidence type="ECO:0000313" key="5">
    <source>
        <dbReference type="EMBL" id="ASF43224.1"/>
    </source>
</evidence>
<dbReference type="InterPro" id="IPR011008">
    <property type="entry name" value="Dimeric_a/b-barrel"/>
</dbReference>
<dbReference type="SUPFAM" id="SSF54909">
    <property type="entry name" value="Dimeric alpha+beta barrel"/>
    <property type="match status" value="1"/>
</dbReference>
<dbReference type="RefSeq" id="WP_002678948.1">
    <property type="nucleotide sequence ID" value="NZ_CP022022.1"/>
</dbReference>
<dbReference type="Gene3D" id="1.10.10.10">
    <property type="entry name" value="Winged helix-like DNA-binding domain superfamily/Winged helix DNA-binding domain"/>
    <property type="match status" value="1"/>
</dbReference>
<keyword evidence="6" id="KW-1185">Reference proteome</keyword>
<dbReference type="GO" id="GO:0005829">
    <property type="term" value="C:cytosol"/>
    <property type="evidence" value="ECO:0007669"/>
    <property type="project" value="TreeGrafter"/>
</dbReference>
<dbReference type="InterPro" id="IPR000485">
    <property type="entry name" value="AsnC-type_HTH_dom"/>
</dbReference>
<dbReference type="GO" id="GO:0043200">
    <property type="term" value="P:response to amino acid"/>
    <property type="evidence" value="ECO:0007669"/>
    <property type="project" value="TreeGrafter"/>
</dbReference>
<dbReference type="GeneID" id="78161243"/>
<dbReference type="Gene3D" id="3.30.70.920">
    <property type="match status" value="1"/>
</dbReference>
<dbReference type="InterPro" id="IPR036388">
    <property type="entry name" value="WH-like_DNA-bd_sf"/>
</dbReference>
<proteinExistence type="predicted"/>
<dbReference type="KEGG" id="capn:CBG49_09135"/>
<dbReference type="InterPro" id="IPR011991">
    <property type="entry name" value="ArsR-like_HTH"/>
</dbReference>
<dbReference type="PANTHER" id="PTHR30154">
    <property type="entry name" value="LEUCINE-RESPONSIVE REGULATORY PROTEIN"/>
    <property type="match status" value="1"/>
</dbReference>
<gene>
    <name evidence="5" type="ORF">CBG49_09135</name>
</gene>
<dbReference type="GO" id="GO:0006355">
    <property type="term" value="P:regulation of DNA-templated transcription"/>
    <property type="evidence" value="ECO:0007669"/>
    <property type="project" value="UniProtKB-ARBA"/>
</dbReference>
<dbReference type="SUPFAM" id="SSF46785">
    <property type="entry name" value="Winged helix' DNA-binding domain"/>
    <property type="match status" value="1"/>
</dbReference>
<evidence type="ECO:0000313" key="6">
    <source>
        <dbReference type="Proteomes" id="UP000197007"/>
    </source>
</evidence>
<dbReference type="GO" id="GO:0043565">
    <property type="term" value="F:sequence-specific DNA binding"/>
    <property type="evidence" value="ECO:0007669"/>
    <property type="project" value="InterPro"/>
</dbReference>
<feature type="domain" description="HTH asnC-type" evidence="4">
    <location>
        <begin position="6"/>
        <end position="67"/>
    </location>
</feature>
<evidence type="ECO:0000259" key="4">
    <source>
        <dbReference type="PROSITE" id="PS50956"/>
    </source>
</evidence>
<organism evidence="5 6">
    <name type="scientific">Capnocytophaga endodontalis</name>
    <dbReference type="NCBI Taxonomy" id="2708117"/>
    <lineage>
        <taxon>Bacteria</taxon>
        <taxon>Pseudomonadati</taxon>
        <taxon>Bacteroidota</taxon>
        <taxon>Flavobacteriia</taxon>
        <taxon>Flavobacteriales</taxon>
        <taxon>Flavobacteriaceae</taxon>
        <taxon>Capnocytophaga</taxon>
    </lineage>
</organism>
<name>A0A1Z4BPJ5_9FLAO</name>
<dbReference type="Pfam" id="PF13404">
    <property type="entry name" value="HTH_AsnC-type"/>
    <property type="match status" value="1"/>
</dbReference>
<dbReference type="PROSITE" id="PS50956">
    <property type="entry name" value="HTH_ASNC_2"/>
    <property type="match status" value="1"/>
</dbReference>
<keyword evidence="3" id="KW-0804">Transcription</keyword>
<dbReference type="CDD" id="cd00090">
    <property type="entry name" value="HTH_ARSR"/>
    <property type="match status" value="1"/>
</dbReference>
<dbReference type="PRINTS" id="PR00033">
    <property type="entry name" value="HTHASNC"/>
</dbReference>
<evidence type="ECO:0000256" key="1">
    <source>
        <dbReference type="ARBA" id="ARBA00023015"/>
    </source>
</evidence>
<reference evidence="6" key="1">
    <citation type="submission" date="2017-06" db="EMBL/GenBank/DDBJ databases">
        <title>Complete genome sequence of Capnocytophaga sp. KCOM 1579 (=ChDC OS43) isolated from a human refractory periapical abscess lesion.</title>
        <authorList>
            <person name="Kook J.-K."/>
            <person name="Park S.-N."/>
            <person name="Lim Y.K."/>
            <person name="Roh H."/>
        </authorList>
    </citation>
    <scope>NUCLEOTIDE SEQUENCE [LARGE SCALE GENOMIC DNA]</scope>
    <source>
        <strain evidence="6">ChDC OS43</strain>
    </source>
</reference>
<dbReference type="InterPro" id="IPR019888">
    <property type="entry name" value="Tscrpt_reg_AsnC-like"/>
</dbReference>
<dbReference type="Pfam" id="PF01037">
    <property type="entry name" value="AsnC_trans_reg"/>
    <property type="match status" value="1"/>
</dbReference>
<dbReference type="SMART" id="SM00344">
    <property type="entry name" value="HTH_ASNC"/>
    <property type="match status" value="1"/>
</dbReference>
<keyword evidence="1" id="KW-0805">Transcription regulation</keyword>
<dbReference type="PANTHER" id="PTHR30154:SF34">
    <property type="entry name" value="TRANSCRIPTIONAL REGULATOR AZLB"/>
    <property type="match status" value="1"/>
</dbReference>
<evidence type="ECO:0000256" key="3">
    <source>
        <dbReference type="ARBA" id="ARBA00023163"/>
    </source>
</evidence>
<accession>A0A1Z4BPJ5</accession>
<evidence type="ECO:0000256" key="2">
    <source>
        <dbReference type="ARBA" id="ARBA00023125"/>
    </source>
</evidence>
<dbReference type="Proteomes" id="UP000197007">
    <property type="component" value="Chromosome"/>
</dbReference>
<dbReference type="AlphaFoldDB" id="A0A1Z4BPJ5"/>